<organism evidence="1 2">
    <name type="scientific">Rahnella sikkimica</name>
    <dbReference type="NCBI Taxonomy" id="1805933"/>
    <lineage>
        <taxon>Bacteria</taxon>
        <taxon>Pseudomonadati</taxon>
        <taxon>Pseudomonadota</taxon>
        <taxon>Gammaproteobacteria</taxon>
        <taxon>Enterobacterales</taxon>
        <taxon>Yersiniaceae</taxon>
        <taxon>Rahnella</taxon>
    </lineage>
</organism>
<dbReference type="AlphaFoldDB" id="A0A2L1UNH5"/>
<reference evidence="2" key="1">
    <citation type="submission" date="2017-01" db="EMBL/GenBank/DDBJ databases">
        <title>Genome sequence of Rouxiella sp. ERMR1:05.</title>
        <authorList>
            <person name="Kumar R."/>
            <person name="Singh D."/>
            <person name="Kumar S."/>
        </authorList>
    </citation>
    <scope>NUCLEOTIDE SEQUENCE [LARGE SCALE GENOMIC DNA]</scope>
    <source>
        <strain evidence="2">ERMR1:05</strain>
    </source>
</reference>
<gene>
    <name evidence="1" type="ORF">BV494_05910</name>
</gene>
<dbReference type="Proteomes" id="UP000239197">
    <property type="component" value="Chromosome"/>
</dbReference>
<evidence type="ECO:0000313" key="2">
    <source>
        <dbReference type="Proteomes" id="UP000239197"/>
    </source>
</evidence>
<sequence>MFRDLRLEDRNEGTAQRQDFAAIAVAPETVPASDSAELRAWGVLGGGGDMPPPKSVWADAHDLEFKLQASLTNNPRF</sequence>
<dbReference type="KEGG" id="rox:BV494_05910"/>
<protein>
    <submittedName>
        <fullName evidence="1">Uncharacterized protein</fullName>
    </submittedName>
</protein>
<accession>A0A2L1UNH5</accession>
<proteinExistence type="predicted"/>
<evidence type="ECO:0000313" key="1">
    <source>
        <dbReference type="EMBL" id="AVF34489.1"/>
    </source>
</evidence>
<dbReference type="EMBL" id="CP019062">
    <property type="protein sequence ID" value="AVF34489.1"/>
    <property type="molecule type" value="Genomic_DNA"/>
</dbReference>
<keyword evidence="2" id="KW-1185">Reference proteome</keyword>
<name>A0A2L1UNH5_9GAMM</name>